<dbReference type="GO" id="GO:0008654">
    <property type="term" value="P:phospholipid biosynthetic process"/>
    <property type="evidence" value="ECO:0007669"/>
    <property type="project" value="UniProtKB-KW"/>
</dbReference>
<dbReference type="PANTHER" id="PTHR23063:SF54">
    <property type="entry name" value="LYSOPHOSPHOLIPID ACYLTRANSFERASE LPEAT1"/>
    <property type="match status" value="1"/>
</dbReference>
<dbReference type="Proteomes" id="UP000324585">
    <property type="component" value="Unassembled WGS sequence"/>
</dbReference>
<dbReference type="GO" id="GO:0016020">
    <property type="term" value="C:membrane"/>
    <property type="evidence" value="ECO:0007669"/>
    <property type="project" value="UniProtKB-SubCell"/>
</dbReference>
<evidence type="ECO:0000256" key="9">
    <source>
        <dbReference type="ARBA" id="ARBA00023136"/>
    </source>
</evidence>
<evidence type="ECO:0000256" key="10">
    <source>
        <dbReference type="ARBA" id="ARBA00023209"/>
    </source>
</evidence>
<feature type="compositionally biased region" description="Low complexity" evidence="13">
    <location>
        <begin position="84"/>
        <end position="102"/>
    </location>
</feature>
<comment type="similarity">
    <text evidence="3">Belongs to the 1-acyl-sn-glycerol-3-phosphate acyltransferase family.</text>
</comment>
<evidence type="ECO:0000256" key="14">
    <source>
        <dbReference type="SAM" id="Phobius"/>
    </source>
</evidence>
<dbReference type="Pfam" id="PF01553">
    <property type="entry name" value="Acyltransferase"/>
    <property type="match status" value="1"/>
</dbReference>
<dbReference type="InterPro" id="IPR002123">
    <property type="entry name" value="Plipid/glycerol_acylTrfase"/>
</dbReference>
<organism evidence="16 17">
    <name type="scientific">Porphyridium purpureum</name>
    <name type="common">Red alga</name>
    <name type="synonym">Porphyridium cruentum</name>
    <dbReference type="NCBI Taxonomy" id="35688"/>
    <lineage>
        <taxon>Eukaryota</taxon>
        <taxon>Rhodophyta</taxon>
        <taxon>Bangiophyceae</taxon>
        <taxon>Porphyridiales</taxon>
        <taxon>Porphyridiaceae</taxon>
        <taxon>Porphyridium</taxon>
    </lineage>
</organism>
<evidence type="ECO:0000256" key="7">
    <source>
        <dbReference type="ARBA" id="ARBA00022989"/>
    </source>
</evidence>
<dbReference type="PANTHER" id="PTHR23063">
    <property type="entry name" value="PHOSPHOLIPID ACYLTRANSFERASE"/>
    <property type="match status" value="1"/>
</dbReference>
<keyword evidence="11" id="KW-1208">Phospholipid metabolism</keyword>
<accession>A0A5J4YSY2</accession>
<dbReference type="CDD" id="cd07991">
    <property type="entry name" value="LPLAT_LPCAT1-like"/>
    <property type="match status" value="1"/>
</dbReference>
<comment type="caution">
    <text evidence="16">The sequence shown here is derived from an EMBL/GenBank/DDBJ whole genome shotgun (WGS) entry which is preliminary data.</text>
</comment>
<sequence>MDALEKNGAHVVHEVRDEFDPIFDAFRRDIPPYSWLDFVKFMITIPLLPLRVANALFWVFACYFSYLTFGPRLTKQKKRHSKAVAANDAAQQQTTRANATDALGTGDTASERAAQPSNSTSNSVELVPAYRQKILTFCGRFCARMMLLSFGFVRVAYVDEPGYDYEEAKHYTVCSNHVSMIDILVFMSYNMPSFVAKESVSHIPLVGRIATAAQSLYVDRLSSGAGNVTEKIIQRQRALAELQDDKTPVAPLLIFPEGTTENGKCLIPFRSGAFVAGYPVSVYILKYPYSKLSPSYDTINGGWLILRLLTEMYNSVEIHRFKPYYPSEAEKKDAKLYAKKAAAYFADKGGLGLSEGSFPDKLEYFAIVRGTKLPAWVIPREQKS</sequence>
<evidence type="ECO:0000256" key="11">
    <source>
        <dbReference type="ARBA" id="ARBA00023264"/>
    </source>
</evidence>
<dbReference type="InterPro" id="IPR045252">
    <property type="entry name" value="LPCAT1-like"/>
</dbReference>
<evidence type="ECO:0000256" key="5">
    <source>
        <dbReference type="ARBA" id="ARBA00022679"/>
    </source>
</evidence>
<evidence type="ECO:0000256" key="1">
    <source>
        <dbReference type="ARBA" id="ARBA00004370"/>
    </source>
</evidence>
<gene>
    <name evidence="16" type="ORF">FVE85_4280</name>
</gene>
<evidence type="ECO:0000256" key="12">
    <source>
        <dbReference type="ARBA" id="ARBA00023315"/>
    </source>
</evidence>
<dbReference type="AlphaFoldDB" id="A0A5J4YSY2"/>
<keyword evidence="4" id="KW-0444">Lipid biosynthesis</keyword>
<keyword evidence="5 16" id="KW-0808">Transferase</keyword>
<dbReference type="GO" id="GO:0005783">
    <property type="term" value="C:endoplasmic reticulum"/>
    <property type="evidence" value="ECO:0007669"/>
    <property type="project" value="TreeGrafter"/>
</dbReference>
<keyword evidence="9 14" id="KW-0472">Membrane</keyword>
<keyword evidence="8" id="KW-0443">Lipid metabolism</keyword>
<evidence type="ECO:0000313" key="17">
    <source>
        <dbReference type="Proteomes" id="UP000324585"/>
    </source>
</evidence>
<keyword evidence="7 14" id="KW-1133">Transmembrane helix</keyword>
<keyword evidence="6 14" id="KW-0812">Transmembrane</keyword>
<dbReference type="OMA" id="HENCDAP"/>
<keyword evidence="12 16" id="KW-0012">Acyltransferase</keyword>
<dbReference type="OrthoDB" id="272512at2759"/>
<dbReference type="EMBL" id="VRMN01000005">
    <property type="protein sequence ID" value="KAA8494305.1"/>
    <property type="molecule type" value="Genomic_DNA"/>
</dbReference>
<feature type="domain" description="Phospholipid/glycerol acyltransferase" evidence="15">
    <location>
        <begin position="171"/>
        <end position="285"/>
    </location>
</feature>
<feature type="transmembrane region" description="Helical" evidence="14">
    <location>
        <begin position="41"/>
        <end position="69"/>
    </location>
</feature>
<evidence type="ECO:0000256" key="4">
    <source>
        <dbReference type="ARBA" id="ARBA00022516"/>
    </source>
</evidence>
<feature type="region of interest" description="Disordered" evidence="13">
    <location>
        <begin position="84"/>
        <end position="121"/>
    </location>
</feature>
<dbReference type="SMART" id="SM00563">
    <property type="entry name" value="PlsC"/>
    <property type="match status" value="1"/>
</dbReference>
<comment type="pathway">
    <text evidence="2">Lipid metabolism.</text>
</comment>
<reference evidence="17" key="1">
    <citation type="journal article" date="2019" name="Nat. Commun.">
        <title>Expansion of phycobilisome linker gene families in mesophilic red algae.</title>
        <authorList>
            <person name="Lee J."/>
            <person name="Kim D."/>
            <person name="Bhattacharya D."/>
            <person name="Yoon H.S."/>
        </authorList>
    </citation>
    <scope>NUCLEOTIDE SEQUENCE [LARGE SCALE GENOMIC DNA]</scope>
    <source>
        <strain evidence="17">CCMP 1328</strain>
    </source>
</reference>
<proteinExistence type="inferred from homology"/>
<keyword evidence="17" id="KW-1185">Reference proteome</keyword>
<evidence type="ECO:0000256" key="6">
    <source>
        <dbReference type="ARBA" id="ARBA00022692"/>
    </source>
</evidence>
<dbReference type="GO" id="GO:0008374">
    <property type="term" value="F:O-acyltransferase activity"/>
    <property type="evidence" value="ECO:0007669"/>
    <property type="project" value="InterPro"/>
</dbReference>
<evidence type="ECO:0000256" key="8">
    <source>
        <dbReference type="ARBA" id="ARBA00023098"/>
    </source>
</evidence>
<dbReference type="SUPFAM" id="SSF69593">
    <property type="entry name" value="Glycerol-3-phosphate (1)-acyltransferase"/>
    <property type="match status" value="1"/>
</dbReference>
<keyword evidence="10" id="KW-0594">Phospholipid biosynthesis</keyword>
<evidence type="ECO:0000256" key="13">
    <source>
        <dbReference type="SAM" id="MobiDB-lite"/>
    </source>
</evidence>
<evidence type="ECO:0000259" key="15">
    <source>
        <dbReference type="SMART" id="SM00563"/>
    </source>
</evidence>
<comment type="subcellular location">
    <subcellularLocation>
        <location evidence="1">Membrane</location>
    </subcellularLocation>
</comment>
<dbReference type="GO" id="GO:0071618">
    <property type="term" value="F:lysophosphatidylethanolamine acyltransferase activity"/>
    <property type="evidence" value="ECO:0007669"/>
    <property type="project" value="TreeGrafter"/>
</dbReference>
<evidence type="ECO:0000256" key="2">
    <source>
        <dbReference type="ARBA" id="ARBA00005189"/>
    </source>
</evidence>
<evidence type="ECO:0000313" key="16">
    <source>
        <dbReference type="EMBL" id="KAA8494305.1"/>
    </source>
</evidence>
<protein>
    <submittedName>
        <fullName evidence="16">Lysophospholipid acyltransferase LPEAT1</fullName>
    </submittedName>
</protein>
<evidence type="ECO:0000256" key="3">
    <source>
        <dbReference type="ARBA" id="ARBA00008655"/>
    </source>
</evidence>
<name>A0A5J4YSY2_PORPP</name>